<dbReference type="GO" id="GO:0016853">
    <property type="term" value="F:isomerase activity"/>
    <property type="evidence" value="ECO:0007669"/>
    <property type="project" value="UniProtKB-KW"/>
</dbReference>
<evidence type="ECO:0000313" key="9">
    <source>
        <dbReference type="Proteomes" id="UP000523821"/>
    </source>
</evidence>
<dbReference type="Pfam" id="PF01380">
    <property type="entry name" value="SIS"/>
    <property type="match status" value="1"/>
</dbReference>
<evidence type="ECO:0000256" key="6">
    <source>
        <dbReference type="ARBA" id="ARBA00022962"/>
    </source>
</evidence>
<dbReference type="SUPFAM" id="SSF53697">
    <property type="entry name" value="SIS domain"/>
    <property type="match status" value="1"/>
</dbReference>
<protein>
    <recommendedName>
        <fullName evidence="3">Glutamine--fructose-6-phosphate aminotransferase [isomerizing]</fullName>
        <ecNumber evidence="2">2.6.1.16</ecNumber>
    </recommendedName>
</protein>
<dbReference type="InterPro" id="IPR001347">
    <property type="entry name" value="SIS_dom"/>
</dbReference>
<keyword evidence="8" id="KW-0808">Transferase</keyword>
<dbReference type="GO" id="GO:0097367">
    <property type="term" value="F:carbohydrate derivative binding"/>
    <property type="evidence" value="ECO:0007669"/>
    <property type="project" value="InterPro"/>
</dbReference>
<dbReference type="InterPro" id="IPR035466">
    <property type="entry name" value="GlmS/AgaS_SIS"/>
</dbReference>
<dbReference type="GO" id="GO:0006002">
    <property type="term" value="P:fructose 6-phosphate metabolic process"/>
    <property type="evidence" value="ECO:0007669"/>
    <property type="project" value="TreeGrafter"/>
</dbReference>
<keyword evidence="5" id="KW-0677">Repeat</keyword>
<dbReference type="PANTHER" id="PTHR10937:SF0">
    <property type="entry name" value="GLUTAMINE--FRUCTOSE-6-PHOSPHATE TRANSAMINASE (ISOMERIZING)"/>
    <property type="match status" value="1"/>
</dbReference>
<proteinExistence type="predicted"/>
<dbReference type="Proteomes" id="UP000523821">
    <property type="component" value="Unassembled WGS sequence"/>
</dbReference>
<dbReference type="EMBL" id="JACHOO010000004">
    <property type="protein sequence ID" value="MBB5753060.1"/>
    <property type="molecule type" value="Genomic_DNA"/>
</dbReference>
<evidence type="ECO:0000256" key="5">
    <source>
        <dbReference type="ARBA" id="ARBA00022737"/>
    </source>
</evidence>
<evidence type="ECO:0000313" key="8">
    <source>
        <dbReference type="EMBL" id="MBB5753060.1"/>
    </source>
</evidence>
<accession>A0A7W9FLV3</accession>
<dbReference type="AlphaFoldDB" id="A0A7W9FLV3"/>
<feature type="domain" description="SIS" evidence="7">
    <location>
        <begin position="218"/>
        <end position="360"/>
    </location>
</feature>
<keyword evidence="4" id="KW-0032">Aminotransferase</keyword>
<dbReference type="Gene3D" id="3.40.50.10490">
    <property type="entry name" value="Glucose-6-phosphate isomerase like protein, domain 1"/>
    <property type="match status" value="2"/>
</dbReference>
<dbReference type="GO" id="GO:0006047">
    <property type="term" value="P:UDP-N-acetylglucosamine metabolic process"/>
    <property type="evidence" value="ECO:0007669"/>
    <property type="project" value="TreeGrafter"/>
</dbReference>
<organism evidence="8 9">
    <name type="scientific">Prosthecomicrobium pneumaticum</name>
    <dbReference type="NCBI Taxonomy" id="81895"/>
    <lineage>
        <taxon>Bacteria</taxon>
        <taxon>Pseudomonadati</taxon>
        <taxon>Pseudomonadota</taxon>
        <taxon>Alphaproteobacteria</taxon>
        <taxon>Hyphomicrobiales</taxon>
        <taxon>Kaistiaceae</taxon>
        <taxon>Prosthecomicrobium</taxon>
    </lineage>
</organism>
<evidence type="ECO:0000256" key="2">
    <source>
        <dbReference type="ARBA" id="ARBA00012916"/>
    </source>
</evidence>
<dbReference type="EC" id="2.6.1.16" evidence="2"/>
<evidence type="ECO:0000256" key="4">
    <source>
        <dbReference type="ARBA" id="ARBA00022576"/>
    </source>
</evidence>
<keyword evidence="8" id="KW-0413">Isomerase</keyword>
<evidence type="ECO:0000256" key="3">
    <source>
        <dbReference type="ARBA" id="ARBA00016090"/>
    </source>
</evidence>
<reference evidence="8 9" key="1">
    <citation type="submission" date="2020-08" db="EMBL/GenBank/DDBJ databases">
        <title>Genomic Encyclopedia of Type Strains, Phase IV (KMG-IV): sequencing the most valuable type-strain genomes for metagenomic binning, comparative biology and taxonomic classification.</title>
        <authorList>
            <person name="Goeker M."/>
        </authorList>
    </citation>
    <scope>NUCLEOTIDE SEQUENCE [LARGE SCALE GENOMIC DNA]</scope>
    <source>
        <strain evidence="8 9">DSM 16268</strain>
    </source>
</reference>
<dbReference type="RefSeq" id="WP_183855517.1">
    <property type="nucleotide sequence ID" value="NZ_JACHOO010000004.1"/>
</dbReference>
<dbReference type="GO" id="GO:0006487">
    <property type="term" value="P:protein N-linked glycosylation"/>
    <property type="evidence" value="ECO:0007669"/>
    <property type="project" value="TreeGrafter"/>
</dbReference>
<comment type="caution">
    <text evidence="8">The sequence shown here is derived from an EMBL/GenBank/DDBJ whole genome shotgun (WGS) entry which is preliminary data.</text>
</comment>
<feature type="domain" description="SIS" evidence="7">
    <location>
        <begin position="35"/>
        <end position="184"/>
    </location>
</feature>
<dbReference type="PANTHER" id="PTHR10937">
    <property type="entry name" value="GLUCOSAMINE--FRUCTOSE-6-PHOSPHATE AMINOTRANSFERASE, ISOMERIZING"/>
    <property type="match status" value="1"/>
</dbReference>
<name>A0A7W9FLV3_9HYPH</name>
<dbReference type="GO" id="GO:0004360">
    <property type="term" value="F:glutamine-fructose-6-phosphate transaminase (isomerizing) activity"/>
    <property type="evidence" value="ECO:0007669"/>
    <property type="project" value="UniProtKB-EC"/>
</dbReference>
<sequence length="386" mass="41674">MDNEKAVMLREIAMQPAFVRDNLDGMLDTMRGVLAAREPGTLRHGFMIGCGDSYFAAIAVRSFMMKATGLFVEPVEALEFSRYLVEDLPDDSFVFGISNSGTVSRTIEGVRLARDRGAWTFAVTVSADNNLARAAETLIKVNATPNIKIQADGSRVVTPGTITYTGSMLGLYAAAIAFGERVGRLDAARSAALVAEIRAVADAMAAADAPTAARAAAVAASFGRDRQTVILGGGPNYATAHFGVAKWFESLTRAAHVSQLEEWAHEQYFMTDETVDTIIILPPGAGHNRGLEQAQAARDMGSRVVIIGAEDDAAAEAAADIYFPMPAGIPEYLTPFVYKLPFEYLSCRIAHEQGIPFLGFHDSRRQEVNFRQIFHSSQTIVTAVGR</sequence>
<dbReference type="PROSITE" id="PS51464">
    <property type="entry name" value="SIS"/>
    <property type="match status" value="2"/>
</dbReference>
<dbReference type="InterPro" id="IPR046348">
    <property type="entry name" value="SIS_dom_sf"/>
</dbReference>
<evidence type="ECO:0000259" key="7">
    <source>
        <dbReference type="PROSITE" id="PS51464"/>
    </source>
</evidence>
<evidence type="ECO:0000256" key="1">
    <source>
        <dbReference type="ARBA" id="ARBA00001031"/>
    </source>
</evidence>
<gene>
    <name evidence="8" type="ORF">GGQ63_002126</name>
</gene>
<comment type="catalytic activity">
    <reaction evidence="1">
        <text>D-fructose 6-phosphate + L-glutamine = D-glucosamine 6-phosphate + L-glutamate</text>
        <dbReference type="Rhea" id="RHEA:13237"/>
        <dbReference type="ChEBI" id="CHEBI:29985"/>
        <dbReference type="ChEBI" id="CHEBI:58359"/>
        <dbReference type="ChEBI" id="CHEBI:58725"/>
        <dbReference type="ChEBI" id="CHEBI:61527"/>
        <dbReference type="EC" id="2.6.1.16"/>
    </reaction>
</comment>
<keyword evidence="6" id="KW-0315">Glutamine amidotransferase</keyword>
<dbReference type="CDD" id="cd05008">
    <property type="entry name" value="SIS_GlmS_GlmD_1"/>
    <property type="match status" value="1"/>
</dbReference>
<keyword evidence="9" id="KW-1185">Reference proteome</keyword>